<protein>
    <submittedName>
        <fullName evidence="1">Uncharacterized protein</fullName>
    </submittedName>
</protein>
<dbReference type="Gramene" id="OBART04G10290.1">
    <property type="protein sequence ID" value="OBART04G10290.1"/>
    <property type="gene ID" value="OBART04G10290"/>
</dbReference>
<dbReference type="EnsemblPlants" id="OBART04G10290.1">
    <property type="protein sequence ID" value="OBART04G10290.1"/>
    <property type="gene ID" value="OBART04G10290"/>
</dbReference>
<organism evidence="1">
    <name type="scientific">Oryza barthii</name>
    <dbReference type="NCBI Taxonomy" id="65489"/>
    <lineage>
        <taxon>Eukaryota</taxon>
        <taxon>Viridiplantae</taxon>
        <taxon>Streptophyta</taxon>
        <taxon>Embryophyta</taxon>
        <taxon>Tracheophyta</taxon>
        <taxon>Spermatophyta</taxon>
        <taxon>Magnoliopsida</taxon>
        <taxon>Liliopsida</taxon>
        <taxon>Poales</taxon>
        <taxon>Poaceae</taxon>
        <taxon>BOP clade</taxon>
        <taxon>Oryzoideae</taxon>
        <taxon>Oryzeae</taxon>
        <taxon>Oryzinae</taxon>
        <taxon>Oryza</taxon>
    </lineage>
</organism>
<dbReference type="PaxDb" id="65489-OBART04G10290.1"/>
<dbReference type="Proteomes" id="UP000026960">
    <property type="component" value="Chromosome 4"/>
</dbReference>
<dbReference type="HOGENOM" id="CLU_3038557_0_0_1"/>
<keyword evidence="2" id="KW-1185">Reference proteome</keyword>
<name>A0A0D3FV32_9ORYZ</name>
<reference evidence="1" key="2">
    <citation type="submission" date="2015-03" db="UniProtKB">
        <authorList>
            <consortium name="EnsemblPlants"/>
        </authorList>
    </citation>
    <scope>IDENTIFICATION</scope>
</reference>
<reference evidence="1" key="1">
    <citation type="journal article" date="2009" name="Rice">
        <title>De Novo Next Generation Sequencing of Plant Genomes.</title>
        <authorList>
            <person name="Rounsley S."/>
            <person name="Marri P.R."/>
            <person name="Yu Y."/>
            <person name="He R."/>
            <person name="Sisneros N."/>
            <person name="Goicoechea J.L."/>
            <person name="Lee S.J."/>
            <person name="Angelova A."/>
            <person name="Kudrna D."/>
            <person name="Luo M."/>
            <person name="Affourtit J."/>
            <person name="Desany B."/>
            <person name="Knight J."/>
            <person name="Niazi F."/>
            <person name="Egholm M."/>
            <person name="Wing R.A."/>
        </authorList>
    </citation>
    <scope>NUCLEOTIDE SEQUENCE [LARGE SCALE GENOMIC DNA]</scope>
    <source>
        <strain evidence="1">cv. IRGC 105608</strain>
    </source>
</reference>
<accession>A0A0D3FV32</accession>
<evidence type="ECO:0000313" key="1">
    <source>
        <dbReference type="EnsemblPlants" id="OBART04G10290.1"/>
    </source>
</evidence>
<sequence length="55" mass="6175">MKSMRSRTQHVLSALIHGATGILLLSTSIGATWCWRMKIHVSRAFKATIGMRSYL</sequence>
<proteinExistence type="predicted"/>
<dbReference type="AlphaFoldDB" id="A0A0D3FV32"/>
<evidence type="ECO:0000313" key="2">
    <source>
        <dbReference type="Proteomes" id="UP000026960"/>
    </source>
</evidence>